<reference evidence="1 2" key="1">
    <citation type="submission" date="2017-11" db="EMBL/GenBank/DDBJ databases">
        <title>Genome-resolved metagenomics identifies genetic mobility, metabolic interactions, and unexpected diversity in perchlorate-reducing communities.</title>
        <authorList>
            <person name="Barnum T.P."/>
            <person name="Figueroa I.A."/>
            <person name="Carlstrom C.I."/>
            <person name="Lucas L.N."/>
            <person name="Engelbrektson A.L."/>
            <person name="Coates J.D."/>
        </authorList>
    </citation>
    <scope>NUCLEOTIDE SEQUENCE [LARGE SCALE GENOMIC DNA]</scope>
    <source>
        <strain evidence="1">BM706</strain>
    </source>
</reference>
<name>A0A2N5ZKL1_MUIH1</name>
<sequence length="274" mass="32862">MRKIEPVFTLLNLINDLKKDKINIVCIKGLNFNPSTGQEEKYAFFYVHKDICYQCDNVINIPEIDLEFVRYYKKYNLMNLYQDSIYTEMGLDENASKNEEVLCLSNMAEEKKDAFLRLQKNLLNPHGRLLLHLNEYYYENAMLFIEIGLQKYSKYFLEYLEKNFPVDEEILRKLYVIDLQNELFDKVRERLKTIEEEFNMTNFDISNLAYIEKMQGNFEKACESYERLPLEKGMEDYIYLDYIWCLENIQRNDKAAEIKQLFESLKGGKKIDNQ</sequence>
<comment type="caution">
    <text evidence="1">The sequence shown here is derived from an EMBL/GenBank/DDBJ whole genome shotgun (WGS) entry which is preliminary data.</text>
</comment>
<proteinExistence type="predicted"/>
<protein>
    <submittedName>
        <fullName evidence="1">Uncharacterized protein</fullName>
    </submittedName>
</protein>
<dbReference type="AlphaFoldDB" id="A0A2N5ZKL1"/>
<gene>
    <name evidence="1" type="ORF">C0601_02380</name>
</gene>
<accession>A0A2N5ZKL1</accession>
<evidence type="ECO:0000313" key="1">
    <source>
        <dbReference type="EMBL" id="PLX19230.1"/>
    </source>
</evidence>
<evidence type="ECO:0000313" key="2">
    <source>
        <dbReference type="Proteomes" id="UP000234857"/>
    </source>
</evidence>
<dbReference type="Proteomes" id="UP000234857">
    <property type="component" value="Unassembled WGS sequence"/>
</dbReference>
<dbReference type="EMBL" id="PKTG01000037">
    <property type="protein sequence ID" value="PLX19230.1"/>
    <property type="molecule type" value="Genomic_DNA"/>
</dbReference>
<organism evidence="1 2">
    <name type="scientific">Muiribacterium halophilum</name>
    <dbReference type="NCBI Taxonomy" id="2053465"/>
    <lineage>
        <taxon>Bacteria</taxon>
        <taxon>Candidatus Muiribacteriota</taxon>
        <taxon>Candidatus Muiribacteriia</taxon>
        <taxon>Candidatus Muiribacteriales</taxon>
        <taxon>Candidatus Muiribacteriaceae</taxon>
        <taxon>Candidatus Muiribacterium</taxon>
    </lineage>
</organism>